<protein>
    <submittedName>
        <fullName evidence="2">Uncharacterized protein</fullName>
    </submittedName>
</protein>
<evidence type="ECO:0000313" key="3">
    <source>
        <dbReference type="Proteomes" id="UP001482620"/>
    </source>
</evidence>
<accession>A0ABV0SWT3</accession>
<dbReference type="EMBL" id="JAHRIQ010012714">
    <property type="protein sequence ID" value="MEQ2225075.1"/>
    <property type="molecule type" value="Genomic_DNA"/>
</dbReference>
<feature type="region of interest" description="Disordered" evidence="1">
    <location>
        <begin position="91"/>
        <end position="114"/>
    </location>
</feature>
<sequence length="114" mass="12427">MLVDQTCSLLINPNTSNTYSVSQHTVLLLSPLTPPAPPTSHRCTVIHRMPKPAALLKARKSRAWPGFKQQCSWDLLHFRQAALSVSPAINSNGGCLPRPRRRGFGGGGKKTLTD</sequence>
<name>A0ABV0SWT3_9TELE</name>
<proteinExistence type="predicted"/>
<feature type="compositionally biased region" description="Gly residues" evidence="1">
    <location>
        <begin position="104"/>
        <end position="114"/>
    </location>
</feature>
<reference evidence="2 3" key="1">
    <citation type="submission" date="2021-06" db="EMBL/GenBank/DDBJ databases">
        <authorList>
            <person name="Palmer J.M."/>
        </authorList>
    </citation>
    <scope>NUCLEOTIDE SEQUENCE [LARGE SCALE GENOMIC DNA]</scope>
    <source>
        <strain evidence="3">if_2019</strain>
        <tissue evidence="2">Muscle</tissue>
    </source>
</reference>
<organism evidence="2 3">
    <name type="scientific">Ilyodon furcidens</name>
    <name type="common">goldbreast splitfin</name>
    <dbReference type="NCBI Taxonomy" id="33524"/>
    <lineage>
        <taxon>Eukaryota</taxon>
        <taxon>Metazoa</taxon>
        <taxon>Chordata</taxon>
        <taxon>Craniata</taxon>
        <taxon>Vertebrata</taxon>
        <taxon>Euteleostomi</taxon>
        <taxon>Actinopterygii</taxon>
        <taxon>Neopterygii</taxon>
        <taxon>Teleostei</taxon>
        <taxon>Neoteleostei</taxon>
        <taxon>Acanthomorphata</taxon>
        <taxon>Ovalentaria</taxon>
        <taxon>Atherinomorphae</taxon>
        <taxon>Cyprinodontiformes</taxon>
        <taxon>Goodeidae</taxon>
        <taxon>Ilyodon</taxon>
    </lineage>
</organism>
<gene>
    <name evidence="2" type="ORF">ILYODFUR_013733</name>
</gene>
<dbReference type="Proteomes" id="UP001482620">
    <property type="component" value="Unassembled WGS sequence"/>
</dbReference>
<evidence type="ECO:0000256" key="1">
    <source>
        <dbReference type="SAM" id="MobiDB-lite"/>
    </source>
</evidence>
<keyword evidence="3" id="KW-1185">Reference proteome</keyword>
<comment type="caution">
    <text evidence="2">The sequence shown here is derived from an EMBL/GenBank/DDBJ whole genome shotgun (WGS) entry which is preliminary data.</text>
</comment>
<evidence type="ECO:0000313" key="2">
    <source>
        <dbReference type="EMBL" id="MEQ2225075.1"/>
    </source>
</evidence>